<evidence type="ECO:0000313" key="2">
    <source>
        <dbReference type="EMBL" id="TFB05738.1"/>
    </source>
</evidence>
<accession>A0ABY2HBU4</accession>
<organism evidence="2 3">
    <name type="scientific">Trichoderma ghanense</name>
    <dbReference type="NCBI Taxonomy" id="65468"/>
    <lineage>
        <taxon>Eukaryota</taxon>
        <taxon>Fungi</taxon>
        <taxon>Dikarya</taxon>
        <taxon>Ascomycota</taxon>
        <taxon>Pezizomycotina</taxon>
        <taxon>Sordariomycetes</taxon>
        <taxon>Hypocreomycetidae</taxon>
        <taxon>Hypocreales</taxon>
        <taxon>Hypocreaceae</taxon>
        <taxon>Trichoderma</taxon>
    </lineage>
</organism>
<name>A0ABY2HBU4_9HYPO</name>
<sequence>MPHAAMLGERLLAPGLFTTSSTSTFQGRPATASERMQVRQAVETRAKQPVNDPGPLKSRYRGDSATRQTPTRTGSRTTGDGLQRHQFVCM</sequence>
<evidence type="ECO:0000313" key="3">
    <source>
        <dbReference type="Proteomes" id="UP001642720"/>
    </source>
</evidence>
<reference evidence="2 3" key="1">
    <citation type="submission" date="2018-01" db="EMBL/GenBank/DDBJ databases">
        <title>Genome characterization of the sugarcane-associated fungus Trichoderma ghanense CCMA-1212 and their application in lignocelulose bioconversion.</title>
        <authorList>
            <person name="Steindorff A.S."/>
            <person name="Mendes T.D."/>
            <person name="Vilela E.S.D."/>
            <person name="Rodrigues D.S."/>
            <person name="Formighieri E.F."/>
            <person name="Melo I.S."/>
            <person name="Favaro L.C.L."/>
        </authorList>
    </citation>
    <scope>NUCLEOTIDE SEQUENCE [LARGE SCALE GENOMIC DNA]</scope>
    <source>
        <strain evidence="2 3">CCMA-1212</strain>
    </source>
</reference>
<feature type="compositionally biased region" description="Polar residues" evidence="1">
    <location>
        <begin position="65"/>
        <end position="80"/>
    </location>
</feature>
<dbReference type="Proteomes" id="UP001642720">
    <property type="component" value="Unassembled WGS sequence"/>
</dbReference>
<proteinExistence type="predicted"/>
<evidence type="ECO:0000256" key="1">
    <source>
        <dbReference type="SAM" id="MobiDB-lite"/>
    </source>
</evidence>
<keyword evidence="3" id="KW-1185">Reference proteome</keyword>
<dbReference type="EMBL" id="PPTA01000002">
    <property type="protein sequence ID" value="TFB05738.1"/>
    <property type="molecule type" value="Genomic_DNA"/>
</dbReference>
<gene>
    <name evidence="2" type="ORF">CCMA1212_001741</name>
</gene>
<comment type="caution">
    <text evidence="2">The sequence shown here is derived from an EMBL/GenBank/DDBJ whole genome shotgun (WGS) entry which is preliminary data.</text>
</comment>
<feature type="region of interest" description="Disordered" evidence="1">
    <location>
        <begin position="18"/>
        <end position="90"/>
    </location>
</feature>
<dbReference type="GeneID" id="300573608"/>
<protein>
    <submittedName>
        <fullName evidence="2">Uncharacterized protein</fullName>
    </submittedName>
</protein>
<dbReference type="RefSeq" id="XP_073561939.1">
    <property type="nucleotide sequence ID" value="XM_073699158.1"/>
</dbReference>